<dbReference type="GO" id="GO:0005576">
    <property type="term" value="C:extracellular region"/>
    <property type="evidence" value="ECO:0007669"/>
    <property type="project" value="TreeGrafter"/>
</dbReference>
<keyword evidence="3" id="KW-0808">Transferase</keyword>
<keyword evidence="6 7" id="KW-0961">Cell wall biogenesis/degradation</keyword>
<dbReference type="GO" id="GO:0018104">
    <property type="term" value="P:peptidoglycan-protein cross-linking"/>
    <property type="evidence" value="ECO:0007669"/>
    <property type="project" value="TreeGrafter"/>
</dbReference>
<sequence>MAAASAVTAPVATQAAERATVEVAPPVAAPPAPAPAPAVDGDMTARIEALNPGAFVWHPERATAGPIEIVVSIPRQIAYVYRGGQLIGATTVSTGRPGHRTPTGTFPILEKDRDHRSNRYNDAPMPFMQRLTWDGIALHAGAIPGHPASHGCVRLPLAFARELYSVTRVGAVVHITDEAPSAETALATARGVGMAIATSAPVPAAAMTGAMR</sequence>
<dbReference type="NCBIfam" id="NF004785">
    <property type="entry name" value="PRK06132.1-2"/>
    <property type="match status" value="1"/>
</dbReference>
<feature type="active site" description="Proton donor/acceptor" evidence="7">
    <location>
        <position position="139"/>
    </location>
</feature>
<name>A0A5C6TXT6_9SPHN</name>
<dbReference type="PANTHER" id="PTHR30582:SF2">
    <property type="entry name" value="L,D-TRANSPEPTIDASE YCIB-RELATED"/>
    <property type="match status" value="1"/>
</dbReference>
<feature type="domain" description="L,D-TPase catalytic" evidence="8">
    <location>
        <begin position="67"/>
        <end position="176"/>
    </location>
</feature>
<evidence type="ECO:0000256" key="2">
    <source>
        <dbReference type="ARBA" id="ARBA00005992"/>
    </source>
</evidence>
<reference evidence="9 10" key="1">
    <citation type="journal article" date="2015" name="J. Microbiol.">
        <title>Sphingosinicella ginsenosidimutans sp. nov., with ginsenoside converting activity.</title>
        <authorList>
            <person name="Kim J.K."/>
            <person name="Kang M.S."/>
            <person name="Park S.C."/>
            <person name="Kim K.M."/>
            <person name="Choi K."/>
            <person name="Yoon M.H."/>
            <person name="Im W.T."/>
        </authorList>
    </citation>
    <scope>NUCLEOTIDE SEQUENCE [LARGE SCALE GENOMIC DNA]</scope>
    <source>
        <strain evidence="9 10">BS-11</strain>
    </source>
</reference>
<evidence type="ECO:0000313" key="10">
    <source>
        <dbReference type="Proteomes" id="UP000321249"/>
    </source>
</evidence>
<dbReference type="GO" id="GO:0071972">
    <property type="term" value="F:peptidoglycan L,D-transpeptidase activity"/>
    <property type="evidence" value="ECO:0007669"/>
    <property type="project" value="TreeGrafter"/>
</dbReference>
<dbReference type="CDD" id="cd16913">
    <property type="entry name" value="YkuD_like"/>
    <property type="match status" value="1"/>
</dbReference>
<dbReference type="PROSITE" id="PS52029">
    <property type="entry name" value="LD_TPASE"/>
    <property type="match status" value="1"/>
</dbReference>
<dbReference type="UniPathway" id="UPA00219"/>
<keyword evidence="10" id="KW-1185">Reference proteome</keyword>
<dbReference type="GO" id="GO:0016740">
    <property type="term" value="F:transferase activity"/>
    <property type="evidence" value="ECO:0007669"/>
    <property type="project" value="UniProtKB-KW"/>
</dbReference>
<dbReference type="EMBL" id="VOQQ01000001">
    <property type="protein sequence ID" value="TXC65039.1"/>
    <property type="molecule type" value="Genomic_DNA"/>
</dbReference>
<dbReference type="GO" id="GO:0071555">
    <property type="term" value="P:cell wall organization"/>
    <property type="evidence" value="ECO:0007669"/>
    <property type="project" value="UniProtKB-UniRule"/>
</dbReference>
<dbReference type="AlphaFoldDB" id="A0A5C6TXT6"/>
<protein>
    <submittedName>
        <fullName evidence="9">L,D-transpeptidase family protein</fullName>
    </submittedName>
</protein>
<dbReference type="InterPro" id="IPR050979">
    <property type="entry name" value="LD-transpeptidase"/>
</dbReference>
<evidence type="ECO:0000259" key="8">
    <source>
        <dbReference type="PROSITE" id="PS52029"/>
    </source>
</evidence>
<proteinExistence type="inferred from homology"/>
<comment type="caution">
    <text evidence="9">The sequence shown here is derived from an EMBL/GenBank/DDBJ whole genome shotgun (WGS) entry which is preliminary data.</text>
</comment>
<dbReference type="PANTHER" id="PTHR30582">
    <property type="entry name" value="L,D-TRANSPEPTIDASE"/>
    <property type="match status" value="1"/>
</dbReference>
<dbReference type="GO" id="GO:0008360">
    <property type="term" value="P:regulation of cell shape"/>
    <property type="evidence" value="ECO:0007669"/>
    <property type="project" value="UniProtKB-UniRule"/>
</dbReference>
<evidence type="ECO:0000256" key="4">
    <source>
        <dbReference type="ARBA" id="ARBA00022960"/>
    </source>
</evidence>
<dbReference type="Gene3D" id="2.40.440.10">
    <property type="entry name" value="L,D-transpeptidase catalytic domain-like"/>
    <property type="match status" value="1"/>
</dbReference>
<dbReference type="InterPro" id="IPR038063">
    <property type="entry name" value="Transpep_catalytic_dom"/>
</dbReference>
<evidence type="ECO:0000256" key="7">
    <source>
        <dbReference type="PROSITE-ProRule" id="PRU01373"/>
    </source>
</evidence>
<keyword evidence="4 7" id="KW-0133">Cell shape</keyword>
<comment type="similarity">
    <text evidence="2">Belongs to the YkuD family.</text>
</comment>
<evidence type="ECO:0000313" key="9">
    <source>
        <dbReference type="EMBL" id="TXC65039.1"/>
    </source>
</evidence>
<comment type="pathway">
    <text evidence="1 7">Cell wall biogenesis; peptidoglycan biosynthesis.</text>
</comment>
<dbReference type="SUPFAM" id="SSF141523">
    <property type="entry name" value="L,D-transpeptidase catalytic domain-like"/>
    <property type="match status" value="1"/>
</dbReference>
<evidence type="ECO:0000256" key="6">
    <source>
        <dbReference type="ARBA" id="ARBA00023316"/>
    </source>
</evidence>
<keyword evidence="5 7" id="KW-0573">Peptidoglycan synthesis</keyword>
<feature type="active site" description="Nucleophile" evidence="7">
    <location>
        <position position="152"/>
    </location>
</feature>
<accession>A0A5C6TXT6</accession>
<evidence type="ECO:0000256" key="3">
    <source>
        <dbReference type="ARBA" id="ARBA00022679"/>
    </source>
</evidence>
<dbReference type="Proteomes" id="UP000321249">
    <property type="component" value="Unassembled WGS sequence"/>
</dbReference>
<evidence type="ECO:0000256" key="1">
    <source>
        <dbReference type="ARBA" id="ARBA00004752"/>
    </source>
</evidence>
<evidence type="ECO:0000256" key="5">
    <source>
        <dbReference type="ARBA" id="ARBA00022984"/>
    </source>
</evidence>
<dbReference type="Pfam" id="PF03734">
    <property type="entry name" value="YkuD"/>
    <property type="match status" value="1"/>
</dbReference>
<organism evidence="9 10">
    <name type="scientific">Allosphingosinicella ginsenosidimutans</name>
    <dbReference type="NCBI Taxonomy" id="1176539"/>
    <lineage>
        <taxon>Bacteria</taxon>
        <taxon>Pseudomonadati</taxon>
        <taxon>Pseudomonadota</taxon>
        <taxon>Alphaproteobacteria</taxon>
        <taxon>Sphingomonadales</taxon>
        <taxon>Sphingomonadaceae</taxon>
        <taxon>Allosphingosinicella</taxon>
    </lineage>
</organism>
<dbReference type="OrthoDB" id="463216at2"/>
<gene>
    <name evidence="9" type="ORF">FRZ32_11585</name>
</gene>
<dbReference type="InterPro" id="IPR005490">
    <property type="entry name" value="LD_TPept_cat_dom"/>
</dbReference>